<keyword evidence="3" id="KW-1133">Transmembrane helix</keyword>
<feature type="transmembrane region" description="Helical" evidence="3">
    <location>
        <begin position="275"/>
        <end position="294"/>
    </location>
</feature>
<keyword evidence="3" id="KW-0472">Membrane</keyword>
<feature type="transmembrane region" description="Helical" evidence="3">
    <location>
        <begin position="244"/>
        <end position="263"/>
    </location>
</feature>
<reference evidence="6 7" key="1">
    <citation type="journal article" date="2019" name="Sci. Rep.">
        <title>Sulfobacillus thermotolerans: new insights into resistance and metabolic capacities of acidophilic chemolithotrophs.</title>
        <authorList>
            <person name="Panyushkina A.E."/>
            <person name="Babenko V.V."/>
            <person name="Nikitina A.S."/>
            <person name="Selezneva O.V."/>
            <person name="Tsaplina I.A."/>
            <person name="Letarova M.A."/>
            <person name="Kostryukova E.S."/>
            <person name="Letarov A.V."/>
        </authorList>
    </citation>
    <scope>NUCLEOTIDE SEQUENCE [LARGE SCALE GENOMIC DNA]</scope>
    <source>
        <strain evidence="6 7">Kr1</strain>
    </source>
</reference>
<feature type="transmembrane region" description="Helical" evidence="3">
    <location>
        <begin position="176"/>
        <end position="199"/>
    </location>
</feature>
<sequence length="680" mass="74948">MDMPDLGRLALLLAGSSALYTACAGFWSYHVKGPRLRESVRGAALAIAVALTASVLVLEYLLITSDFNVQAVYNHTDRALPLLFKMGALWGGDAGSVLFWAWLLSLYTAYAAWQGWPRERRLTPVAVPLLAALLVFFTGLSNLVVNPFRLTGGHPLDGVGLDPLLQNFVMTIHPPAMYIGLIGLAVPAAYLLAALWTRTPSRDWLPVVRRWTLFAWLFLSAAIVLGGMWAYMELGWGGYWAWDPVENASLMPWLTATAFLHALQIEERRGMFRWWTALLGLSSFLLTLVGTYITRSGVLKNSVHSFTGTGVGPYFVGLFWASVLVSSVVLILRRDQLSDKIVLSHIISKEALYLLLEMVLASLTVIVLVGTFYPVISKALHGSTVVLTVHFFNTLSTPLFVVLIGLMGIAPVVGWHHARLQQLWQRLWIPWVVGIVSCIAVYQLGFQTLRSWGSVGVVVFAMTSMLLDFARATRARQKAGIRSAGRAIYHTIVHNRRRYGGYVAHLAFLTIALGVIGSHARHVAVTRTLQPGQAVVLRGYYLRYEGLGVQEQHGDQLLTAHVAVSIGRHHDVLMPGLEFFPGDAQPVARVAIHSGVMKDLYLVLEGTPGGNAATIQIFINPMVSWIWMGMYGLVAGTLLALSAPAFGDAVKVRRWEWLQEERRRLTDAALTTADGRPSHD</sequence>
<feature type="domain" description="Cytochrome c-type biogenesis protein CcmF C-terminal" evidence="5">
    <location>
        <begin position="332"/>
        <end position="642"/>
    </location>
</feature>
<evidence type="ECO:0000313" key="7">
    <source>
        <dbReference type="Proteomes" id="UP000325292"/>
    </source>
</evidence>
<feature type="domain" description="Cytochrome c assembly protein" evidence="4">
    <location>
        <begin position="93"/>
        <end position="296"/>
    </location>
</feature>
<dbReference type="PANTHER" id="PTHR43653:SF1">
    <property type="entry name" value="CYTOCHROME C-TYPE BIOGENESIS PROTEIN CCMF"/>
    <property type="match status" value="1"/>
</dbReference>
<evidence type="ECO:0000259" key="5">
    <source>
        <dbReference type="Pfam" id="PF16327"/>
    </source>
</evidence>
<dbReference type="InterPro" id="IPR003567">
    <property type="entry name" value="Cyt_c_biogenesis"/>
</dbReference>
<dbReference type="InterPro" id="IPR032523">
    <property type="entry name" value="CcmF_C"/>
</dbReference>
<feature type="transmembrane region" description="Helical" evidence="3">
    <location>
        <begin position="314"/>
        <end position="332"/>
    </location>
</feature>
<gene>
    <name evidence="6" type="ORF">BXT84_05350</name>
</gene>
<evidence type="ECO:0000313" key="6">
    <source>
        <dbReference type="EMBL" id="AUW93445.1"/>
    </source>
</evidence>
<dbReference type="EMBL" id="CP019454">
    <property type="protein sequence ID" value="AUW93445.1"/>
    <property type="molecule type" value="Genomic_DNA"/>
</dbReference>
<evidence type="ECO:0000256" key="1">
    <source>
        <dbReference type="ARBA" id="ARBA00009186"/>
    </source>
</evidence>
<feature type="transmembrane region" description="Helical" evidence="3">
    <location>
        <begin position="94"/>
        <end position="113"/>
    </location>
</feature>
<evidence type="ECO:0000259" key="4">
    <source>
        <dbReference type="Pfam" id="PF01578"/>
    </source>
</evidence>
<feature type="transmembrane region" description="Helical" evidence="3">
    <location>
        <begin position="395"/>
        <end position="415"/>
    </location>
</feature>
<accession>A0ABM6RPV9</accession>
<dbReference type="Proteomes" id="UP000325292">
    <property type="component" value="Chromosome"/>
</dbReference>
<evidence type="ECO:0000256" key="3">
    <source>
        <dbReference type="SAM" id="Phobius"/>
    </source>
</evidence>
<dbReference type="Pfam" id="PF01578">
    <property type="entry name" value="Cytochrom_C_asm"/>
    <property type="match status" value="1"/>
</dbReference>
<keyword evidence="3" id="KW-0812">Transmembrane</keyword>
<feature type="transmembrane region" description="Helical" evidence="3">
    <location>
        <begin position="499"/>
        <end position="520"/>
    </location>
</feature>
<name>A0ABM6RPV9_9FIRM</name>
<feature type="transmembrane region" description="Helical" evidence="3">
    <location>
        <begin position="625"/>
        <end position="646"/>
    </location>
</feature>
<feature type="transmembrane region" description="Helical" evidence="3">
    <location>
        <begin position="125"/>
        <end position="145"/>
    </location>
</feature>
<keyword evidence="2" id="KW-0201">Cytochrome c-type biogenesis</keyword>
<feature type="transmembrane region" description="Helical" evidence="3">
    <location>
        <begin position="451"/>
        <end position="470"/>
    </location>
</feature>
<comment type="similarity">
    <text evidence="1">Belongs to the CcmF/CycK/Ccl1/NrfE/CcsA family.</text>
</comment>
<feature type="transmembrane region" description="Helical" evidence="3">
    <location>
        <begin position="42"/>
        <end position="63"/>
    </location>
</feature>
<feature type="transmembrane region" description="Helical" evidence="3">
    <location>
        <begin position="211"/>
        <end position="232"/>
    </location>
</feature>
<feature type="transmembrane region" description="Helical" evidence="3">
    <location>
        <begin position="427"/>
        <end position="445"/>
    </location>
</feature>
<proteinExistence type="inferred from homology"/>
<organism evidence="6 7">
    <name type="scientific">Sulfobacillus thermotolerans</name>
    <dbReference type="NCBI Taxonomy" id="338644"/>
    <lineage>
        <taxon>Bacteria</taxon>
        <taxon>Bacillati</taxon>
        <taxon>Bacillota</taxon>
        <taxon>Clostridia</taxon>
        <taxon>Eubacteriales</taxon>
        <taxon>Clostridiales Family XVII. Incertae Sedis</taxon>
        <taxon>Sulfobacillus</taxon>
    </lineage>
</organism>
<feature type="transmembrane region" description="Helical" evidence="3">
    <location>
        <begin position="352"/>
        <end position="375"/>
    </location>
</feature>
<dbReference type="PANTHER" id="PTHR43653">
    <property type="entry name" value="CYTOCHROME C ASSEMBLY PROTEIN-RELATED"/>
    <property type="match status" value="1"/>
</dbReference>
<evidence type="ECO:0000256" key="2">
    <source>
        <dbReference type="ARBA" id="ARBA00022748"/>
    </source>
</evidence>
<feature type="transmembrane region" description="Helical" evidence="3">
    <location>
        <begin position="6"/>
        <end position="30"/>
    </location>
</feature>
<keyword evidence="7" id="KW-1185">Reference proteome</keyword>
<protein>
    <submittedName>
        <fullName evidence="6">Cytochrome C assembly protein</fullName>
    </submittedName>
</protein>
<dbReference type="Pfam" id="PF16327">
    <property type="entry name" value="CcmF_C"/>
    <property type="match status" value="1"/>
</dbReference>
<dbReference type="InterPro" id="IPR002541">
    <property type="entry name" value="Cyt_c_assembly"/>
</dbReference>
<dbReference type="PRINTS" id="PR01410">
    <property type="entry name" value="CCBIOGENESIS"/>
</dbReference>